<name>A0A9P8VFI8_9PEZI</name>
<protein>
    <submittedName>
        <fullName evidence="1">Uncharacterized protein</fullName>
    </submittedName>
</protein>
<proteinExistence type="predicted"/>
<dbReference type="Proteomes" id="UP000770015">
    <property type="component" value="Unassembled WGS sequence"/>
</dbReference>
<sequence length="71" mass="7619">MQTCVSRLLLLAHGLGERVPVITFVLGAKNAFGDHVLHQLMLGVSGGHEKRVESVLVGNLEQMGVVLDQLS</sequence>
<organism evidence="1 2">
    <name type="scientific">Plectosphaerella plurivora</name>
    <dbReference type="NCBI Taxonomy" id="936078"/>
    <lineage>
        <taxon>Eukaryota</taxon>
        <taxon>Fungi</taxon>
        <taxon>Dikarya</taxon>
        <taxon>Ascomycota</taxon>
        <taxon>Pezizomycotina</taxon>
        <taxon>Sordariomycetes</taxon>
        <taxon>Hypocreomycetidae</taxon>
        <taxon>Glomerellales</taxon>
        <taxon>Plectosphaerellaceae</taxon>
        <taxon>Plectosphaerella</taxon>
    </lineage>
</organism>
<evidence type="ECO:0000313" key="1">
    <source>
        <dbReference type="EMBL" id="KAH6691547.1"/>
    </source>
</evidence>
<evidence type="ECO:0000313" key="2">
    <source>
        <dbReference type="Proteomes" id="UP000770015"/>
    </source>
</evidence>
<dbReference type="EMBL" id="JAGSXJ010000005">
    <property type="protein sequence ID" value="KAH6691547.1"/>
    <property type="molecule type" value="Genomic_DNA"/>
</dbReference>
<gene>
    <name evidence="1" type="ORF">F5X68DRAFT_202091</name>
</gene>
<reference evidence="1" key="1">
    <citation type="journal article" date="2021" name="Nat. Commun.">
        <title>Genetic determinants of endophytism in the Arabidopsis root mycobiome.</title>
        <authorList>
            <person name="Mesny F."/>
            <person name="Miyauchi S."/>
            <person name="Thiergart T."/>
            <person name="Pickel B."/>
            <person name="Atanasova L."/>
            <person name="Karlsson M."/>
            <person name="Huettel B."/>
            <person name="Barry K.W."/>
            <person name="Haridas S."/>
            <person name="Chen C."/>
            <person name="Bauer D."/>
            <person name="Andreopoulos W."/>
            <person name="Pangilinan J."/>
            <person name="LaButti K."/>
            <person name="Riley R."/>
            <person name="Lipzen A."/>
            <person name="Clum A."/>
            <person name="Drula E."/>
            <person name="Henrissat B."/>
            <person name="Kohler A."/>
            <person name="Grigoriev I.V."/>
            <person name="Martin F.M."/>
            <person name="Hacquard S."/>
        </authorList>
    </citation>
    <scope>NUCLEOTIDE SEQUENCE</scope>
    <source>
        <strain evidence="1">MPI-SDFR-AT-0117</strain>
    </source>
</reference>
<keyword evidence="2" id="KW-1185">Reference proteome</keyword>
<dbReference type="AlphaFoldDB" id="A0A9P8VFI8"/>
<comment type="caution">
    <text evidence="1">The sequence shown here is derived from an EMBL/GenBank/DDBJ whole genome shotgun (WGS) entry which is preliminary data.</text>
</comment>
<accession>A0A9P8VFI8</accession>